<sequence length="69" mass="8039">MLLKEGAFFGKPNTEIRERRPTAMLKARSPLSRWKHSDWVHYAKSSPGDLIQWWSSTGAGRQIPCRKRE</sequence>
<dbReference type="Proteomes" id="UP000299102">
    <property type="component" value="Unassembled WGS sequence"/>
</dbReference>
<proteinExistence type="predicted"/>
<name>A0A4C1ZGH3_EUMVA</name>
<dbReference type="EMBL" id="BGZK01001782">
    <property type="protein sequence ID" value="GBP86243.1"/>
    <property type="molecule type" value="Genomic_DNA"/>
</dbReference>
<organism evidence="1 2">
    <name type="scientific">Eumeta variegata</name>
    <name type="common">Bagworm moth</name>
    <name type="synonym">Eumeta japonica</name>
    <dbReference type="NCBI Taxonomy" id="151549"/>
    <lineage>
        <taxon>Eukaryota</taxon>
        <taxon>Metazoa</taxon>
        <taxon>Ecdysozoa</taxon>
        <taxon>Arthropoda</taxon>
        <taxon>Hexapoda</taxon>
        <taxon>Insecta</taxon>
        <taxon>Pterygota</taxon>
        <taxon>Neoptera</taxon>
        <taxon>Endopterygota</taxon>
        <taxon>Lepidoptera</taxon>
        <taxon>Glossata</taxon>
        <taxon>Ditrysia</taxon>
        <taxon>Tineoidea</taxon>
        <taxon>Psychidae</taxon>
        <taxon>Oiketicinae</taxon>
        <taxon>Eumeta</taxon>
    </lineage>
</organism>
<dbReference type="AlphaFoldDB" id="A0A4C1ZGH3"/>
<keyword evidence="2" id="KW-1185">Reference proteome</keyword>
<comment type="caution">
    <text evidence="1">The sequence shown here is derived from an EMBL/GenBank/DDBJ whole genome shotgun (WGS) entry which is preliminary data.</text>
</comment>
<reference evidence="1 2" key="1">
    <citation type="journal article" date="2019" name="Commun. Biol.">
        <title>The bagworm genome reveals a unique fibroin gene that provides high tensile strength.</title>
        <authorList>
            <person name="Kono N."/>
            <person name="Nakamura H."/>
            <person name="Ohtoshi R."/>
            <person name="Tomita M."/>
            <person name="Numata K."/>
            <person name="Arakawa K."/>
        </authorList>
    </citation>
    <scope>NUCLEOTIDE SEQUENCE [LARGE SCALE GENOMIC DNA]</scope>
</reference>
<gene>
    <name evidence="1" type="ORF">EVAR_57364_1</name>
</gene>
<accession>A0A4C1ZGH3</accession>
<protein>
    <submittedName>
        <fullName evidence="1">Uncharacterized protein</fullName>
    </submittedName>
</protein>
<evidence type="ECO:0000313" key="1">
    <source>
        <dbReference type="EMBL" id="GBP86243.1"/>
    </source>
</evidence>
<evidence type="ECO:0000313" key="2">
    <source>
        <dbReference type="Proteomes" id="UP000299102"/>
    </source>
</evidence>